<comment type="subcellular location">
    <subcellularLocation>
        <location evidence="5">Cytoplasm</location>
    </subcellularLocation>
</comment>
<keyword evidence="10" id="KW-0489">Methyltransferase</keyword>
<dbReference type="GO" id="GO:0008168">
    <property type="term" value="F:methyltransferase activity"/>
    <property type="evidence" value="ECO:0007669"/>
    <property type="project" value="UniProtKB-KW"/>
</dbReference>
<reference evidence="10 11" key="1">
    <citation type="submission" date="2020-03" db="EMBL/GenBank/DDBJ databases">
        <title>Roseomonas selenitidurans sp. nov. isolated from soil.</title>
        <authorList>
            <person name="Liu H."/>
        </authorList>
    </citation>
    <scope>NUCLEOTIDE SEQUENCE [LARGE SCALE GENOMIC DNA]</scope>
    <source>
        <strain evidence="10 11">JCM 15073</strain>
    </source>
</reference>
<comment type="domain">
    <text evidence="5">Contains a C-terminal catalytic domain, and an N-terminal region which modulates catalytic activity.</text>
</comment>
<protein>
    <recommendedName>
        <fullName evidence="5">Protein-glutamate methylesterase/protein-glutamine glutaminase</fullName>
        <ecNumber evidence="5">3.1.1.61</ecNumber>
        <ecNumber evidence="5">3.5.1.44</ecNumber>
    </recommendedName>
</protein>
<dbReference type="PROSITE" id="PS50122">
    <property type="entry name" value="CHEB"/>
    <property type="match status" value="1"/>
</dbReference>
<dbReference type="SUPFAM" id="SSF52738">
    <property type="entry name" value="Methylesterase CheB, C-terminal domain"/>
    <property type="match status" value="1"/>
</dbReference>
<comment type="similarity">
    <text evidence="5">Belongs to the CheB family.</text>
</comment>
<dbReference type="Pfam" id="PF00072">
    <property type="entry name" value="Response_reg"/>
    <property type="match status" value="1"/>
</dbReference>
<evidence type="ECO:0000256" key="5">
    <source>
        <dbReference type="HAMAP-Rule" id="MF_00099"/>
    </source>
</evidence>
<dbReference type="CDD" id="cd17541">
    <property type="entry name" value="REC_CheB-like"/>
    <property type="match status" value="1"/>
</dbReference>
<evidence type="ECO:0000313" key="11">
    <source>
        <dbReference type="Proteomes" id="UP000765160"/>
    </source>
</evidence>
<evidence type="ECO:0000256" key="1">
    <source>
        <dbReference type="ARBA" id="ARBA00022490"/>
    </source>
</evidence>
<dbReference type="InterPro" id="IPR001789">
    <property type="entry name" value="Sig_transdc_resp-reg_receiver"/>
</dbReference>
<organism evidence="10 11">
    <name type="scientific">Falsiroseomonas frigidaquae</name>
    <dbReference type="NCBI Taxonomy" id="487318"/>
    <lineage>
        <taxon>Bacteria</taxon>
        <taxon>Pseudomonadati</taxon>
        <taxon>Pseudomonadota</taxon>
        <taxon>Alphaproteobacteria</taxon>
        <taxon>Acetobacterales</taxon>
        <taxon>Roseomonadaceae</taxon>
        <taxon>Falsiroseomonas</taxon>
    </lineage>
</organism>
<name>A0ABX1F1S0_9PROT</name>
<sequence>MPKLLIADDSALMRKFLGEIFRIEGDFELAFARNGLEALAMAHSFAPDVITLDVNMPEMDGITCLSRIMVECPKPVVMVSSLTSQGAEVTLQALSLGAIDFIAKPDGTVSLHIDKIRGALVSRVRNAASTRIRASRNLLERLRHGAEAGGTSTARASRGTVARVGTGASGPVRGVVLIGVSTGGPSAIETILPRLAEDFPWPIVVAQHMPESFTGVFARRIDSLCQIRVVEVSRATPLAAGMAYVGRGDADIVLTTRAGALHAVPMPASARHVWHPSVERLVTSAMDQVPVQNLLGVMLTGMGDDGAEAMTDLRARGGRTIAEAEETAVVWGMPGELVRRGGANLVLPLHRIADQMARWTN</sequence>
<dbReference type="InterPro" id="IPR035909">
    <property type="entry name" value="CheB_C"/>
</dbReference>
<comment type="PTM">
    <text evidence="5">Phosphorylated by CheA. Phosphorylation of the N-terminal regulatory domain activates the methylesterase activity.</text>
</comment>
<dbReference type="Pfam" id="PF01339">
    <property type="entry name" value="CheB_methylest"/>
    <property type="match status" value="1"/>
</dbReference>
<feature type="domain" description="CheB-type methylesterase" evidence="9">
    <location>
        <begin position="169"/>
        <end position="361"/>
    </location>
</feature>
<dbReference type="HAMAP" id="MF_00099">
    <property type="entry name" value="CheB_chemtxs"/>
    <property type="match status" value="1"/>
</dbReference>
<feature type="modified residue" description="4-aspartylphosphate" evidence="5 7">
    <location>
        <position position="53"/>
    </location>
</feature>
<comment type="function">
    <text evidence="5">Involved in chemotaxis. Part of a chemotaxis signal transduction system that modulates chemotaxis in response to various stimuli. Catalyzes the demethylation of specific methylglutamate residues introduced into the chemoreceptors (methyl-accepting chemotaxis proteins or MCP) by CheR. Also mediates the irreversible deamidation of specific glutamine residues to glutamic acid.</text>
</comment>
<evidence type="ECO:0000256" key="4">
    <source>
        <dbReference type="ARBA" id="ARBA00048267"/>
    </source>
</evidence>
<dbReference type="PROSITE" id="PS50110">
    <property type="entry name" value="RESPONSE_REGULATORY"/>
    <property type="match status" value="1"/>
</dbReference>
<dbReference type="RefSeq" id="WP_168050798.1">
    <property type="nucleotide sequence ID" value="NZ_JAATJR010000004.1"/>
</dbReference>
<comment type="catalytic activity">
    <reaction evidence="5">
        <text>L-glutaminyl-[protein] + H2O = L-glutamyl-[protein] + NH4(+)</text>
        <dbReference type="Rhea" id="RHEA:16441"/>
        <dbReference type="Rhea" id="RHEA-COMP:10207"/>
        <dbReference type="Rhea" id="RHEA-COMP:10208"/>
        <dbReference type="ChEBI" id="CHEBI:15377"/>
        <dbReference type="ChEBI" id="CHEBI:28938"/>
        <dbReference type="ChEBI" id="CHEBI:29973"/>
        <dbReference type="ChEBI" id="CHEBI:30011"/>
        <dbReference type="EC" id="3.5.1.44"/>
    </reaction>
</comment>
<evidence type="ECO:0000313" key="10">
    <source>
        <dbReference type="EMBL" id="NKE46298.1"/>
    </source>
</evidence>
<keyword evidence="3 5" id="KW-0378">Hydrolase</keyword>
<keyword evidence="10" id="KW-0808">Transferase</keyword>
<dbReference type="PANTHER" id="PTHR42872">
    <property type="entry name" value="PROTEIN-GLUTAMATE METHYLESTERASE/PROTEIN-GLUTAMINE GLUTAMINASE"/>
    <property type="match status" value="1"/>
</dbReference>
<accession>A0ABX1F1S0</accession>
<dbReference type="PIRSF" id="PIRSF000876">
    <property type="entry name" value="RR_chemtxs_CheB"/>
    <property type="match status" value="1"/>
</dbReference>
<keyword evidence="2 5" id="KW-0145">Chemotaxis</keyword>
<evidence type="ECO:0000256" key="3">
    <source>
        <dbReference type="ARBA" id="ARBA00022801"/>
    </source>
</evidence>
<evidence type="ECO:0000256" key="6">
    <source>
        <dbReference type="PROSITE-ProRule" id="PRU00050"/>
    </source>
</evidence>
<comment type="catalytic activity">
    <reaction evidence="4 5">
        <text>[protein]-L-glutamate 5-O-methyl ester + H2O = L-glutamyl-[protein] + methanol + H(+)</text>
        <dbReference type="Rhea" id="RHEA:23236"/>
        <dbReference type="Rhea" id="RHEA-COMP:10208"/>
        <dbReference type="Rhea" id="RHEA-COMP:10311"/>
        <dbReference type="ChEBI" id="CHEBI:15377"/>
        <dbReference type="ChEBI" id="CHEBI:15378"/>
        <dbReference type="ChEBI" id="CHEBI:17790"/>
        <dbReference type="ChEBI" id="CHEBI:29973"/>
        <dbReference type="ChEBI" id="CHEBI:82795"/>
        <dbReference type="EC" id="3.1.1.61"/>
    </reaction>
</comment>
<proteinExistence type="inferred from homology"/>
<dbReference type="GO" id="GO:0032259">
    <property type="term" value="P:methylation"/>
    <property type="evidence" value="ECO:0007669"/>
    <property type="project" value="UniProtKB-KW"/>
</dbReference>
<dbReference type="EC" id="3.5.1.44" evidence="5"/>
<dbReference type="InterPro" id="IPR011006">
    <property type="entry name" value="CheY-like_superfamily"/>
</dbReference>
<evidence type="ECO:0000256" key="2">
    <source>
        <dbReference type="ARBA" id="ARBA00022500"/>
    </source>
</evidence>
<gene>
    <name evidence="5 10" type="primary">cheB</name>
    <name evidence="10" type="ORF">HB662_16040</name>
</gene>
<keyword evidence="11" id="KW-1185">Reference proteome</keyword>
<dbReference type="InterPro" id="IPR008248">
    <property type="entry name" value="CheB-like"/>
</dbReference>
<feature type="active site" evidence="5 6">
    <location>
        <position position="208"/>
    </location>
</feature>
<feature type="domain" description="Response regulatory" evidence="8">
    <location>
        <begin position="3"/>
        <end position="119"/>
    </location>
</feature>
<comment type="caution">
    <text evidence="10">The sequence shown here is derived from an EMBL/GenBank/DDBJ whole genome shotgun (WGS) entry which is preliminary data.</text>
</comment>
<dbReference type="CDD" id="cd16432">
    <property type="entry name" value="CheB_Rec"/>
    <property type="match status" value="1"/>
</dbReference>
<evidence type="ECO:0000259" key="9">
    <source>
        <dbReference type="PROSITE" id="PS50122"/>
    </source>
</evidence>
<dbReference type="PANTHER" id="PTHR42872:SF6">
    <property type="entry name" value="PROTEIN-GLUTAMATE METHYLESTERASE_PROTEIN-GLUTAMINE GLUTAMINASE"/>
    <property type="match status" value="1"/>
</dbReference>
<dbReference type="SMART" id="SM00448">
    <property type="entry name" value="REC"/>
    <property type="match status" value="1"/>
</dbReference>
<keyword evidence="5 7" id="KW-0597">Phosphoprotein</keyword>
<dbReference type="GO" id="GO:0008984">
    <property type="term" value="F:protein-glutamate methylesterase activity"/>
    <property type="evidence" value="ECO:0007669"/>
    <property type="project" value="UniProtKB-EC"/>
</dbReference>
<dbReference type="SUPFAM" id="SSF52172">
    <property type="entry name" value="CheY-like"/>
    <property type="match status" value="1"/>
</dbReference>
<feature type="active site" evidence="5 6">
    <location>
        <position position="181"/>
    </location>
</feature>
<dbReference type="EMBL" id="JAAVTX010000004">
    <property type="protein sequence ID" value="NKE46298.1"/>
    <property type="molecule type" value="Genomic_DNA"/>
</dbReference>
<evidence type="ECO:0000259" key="8">
    <source>
        <dbReference type="PROSITE" id="PS50110"/>
    </source>
</evidence>
<dbReference type="Proteomes" id="UP000765160">
    <property type="component" value="Unassembled WGS sequence"/>
</dbReference>
<evidence type="ECO:0000256" key="7">
    <source>
        <dbReference type="PROSITE-ProRule" id="PRU00169"/>
    </source>
</evidence>
<dbReference type="Gene3D" id="3.40.50.180">
    <property type="entry name" value="Methylesterase CheB, C-terminal domain"/>
    <property type="match status" value="1"/>
</dbReference>
<keyword evidence="1 5" id="KW-0963">Cytoplasm</keyword>
<dbReference type="InterPro" id="IPR000673">
    <property type="entry name" value="Sig_transdc_resp-reg_Me-estase"/>
</dbReference>
<feature type="active site" evidence="5 6">
    <location>
        <position position="305"/>
    </location>
</feature>
<dbReference type="EC" id="3.1.1.61" evidence="5"/>
<dbReference type="NCBIfam" id="NF001965">
    <property type="entry name" value="PRK00742.1"/>
    <property type="match status" value="1"/>
</dbReference>
<dbReference type="Gene3D" id="3.40.50.2300">
    <property type="match status" value="1"/>
</dbReference>